<evidence type="ECO:0000256" key="1">
    <source>
        <dbReference type="SAM" id="SignalP"/>
    </source>
</evidence>
<accession>A0A364NTA4</accession>
<gene>
    <name evidence="2" type="ORF">CU669_19245</name>
</gene>
<dbReference type="Proteomes" id="UP000251075">
    <property type="component" value="Unassembled WGS sequence"/>
</dbReference>
<dbReference type="PROSITE" id="PS51257">
    <property type="entry name" value="PROKAR_LIPOPROTEIN"/>
    <property type="match status" value="1"/>
</dbReference>
<evidence type="ECO:0000313" key="3">
    <source>
        <dbReference type="Proteomes" id="UP000251075"/>
    </source>
</evidence>
<comment type="caution">
    <text evidence="2">The sequence shown here is derived from an EMBL/GenBank/DDBJ whole genome shotgun (WGS) entry which is preliminary data.</text>
</comment>
<dbReference type="EMBL" id="PGTO01000027">
    <property type="protein sequence ID" value="RAU20304.1"/>
    <property type="molecule type" value="Genomic_DNA"/>
</dbReference>
<reference evidence="2 3" key="1">
    <citation type="submission" date="2017-11" db="EMBL/GenBank/DDBJ databases">
        <title>Draft genome sequence of magnetotactic bacterium Magnetospirillum kuznetsovii LBB-42.</title>
        <authorList>
            <person name="Grouzdev D.S."/>
            <person name="Rysina M.S."/>
            <person name="Baslerov R.V."/>
            <person name="Koziaeva V."/>
        </authorList>
    </citation>
    <scope>NUCLEOTIDE SEQUENCE [LARGE SCALE GENOMIC DNA]</scope>
    <source>
        <strain evidence="2 3">LBB-42</strain>
    </source>
</reference>
<sequence length="87" mass="9629">MGHRRKPVKTRLIAAALLTLSLSGCVIDAAALNNAAWYQPTPSYGYQSAPSYGYQPAPSYGYQPSLSYGNVYYGGQPRQERHHHGYH</sequence>
<feature type="signal peptide" evidence="1">
    <location>
        <begin position="1"/>
        <end position="29"/>
    </location>
</feature>
<protein>
    <recommendedName>
        <fullName evidence="4">Lipoprotein</fullName>
    </recommendedName>
</protein>
<name>A0A364NTA4_9PROT</name>
<keyword evidence="1" id="KW-0732">Signal</keyword>
<evidence type="ECO:0008006" key="4">
    <source>
        <dbReference type="Google" id="ProtNLM"/>
    </source>
</evidence>
<evidence type="ECO:0000313" key="2">
    <source>
        <dbReference type="EMBL" id="RAU20304.1"/>
    </source>
</evidence>
<organism evidence="2 3">
    <name type="scientific">Paramagnetospirillum kuznetsovii</name>
    <dbReference type="NCBI Taxonomy" id="2053833"/>
    <lineage>
        <taxon>Bacteria</taxon>
        <taxon>Pseudomonadati</taxon>
        <taxon>Pseudomonadota</taxon>
        <taxon>Alphaproteobacteria</taxon>
        <taxon>Rhodospirillales</taxon>
        <taxon>Magnetospirillaceae</taxon>
        <taxon>Paramagnetospirillum</taxon>
    </lineage>
</organism>
<keyword evidence="3" id="KW-1185">Reference proteome</keyword>
<dbReference type="AlphaFoldDB" id="A0A364NTA4"/>
<feature type="chain" id="PRO_5016792340" description="Lipoprotein" evidence="1">
    <location>
        <begin position="30"/>
        <end position="87"/>
    </location>
</feature>
<proteinExistence type="predicted"/>